<dbReference type="PROSITE" id="PS00041">
    <property type="entry name" value="HTH_ARAC_FAMILY_1"/>
    <property type="match status" value="1"/>
</dbReference>
<dbReference type="InterPro" id="IPR009057">
    <property type="entry name" value="Homeodomain-like_sf"/>
</dbReference>
<dbReference type="Proteomes" id="UP000004848">
    <property type="component" value="Unassembled WGS sequence"/>
</dbReference>
<dbReference type="GO" id="GO:0043565">
    <property type="term" value="F:sequence-specific DNA binding"/>
    <property type="evidence" value="ECO:0007669"/>
    <property type="project" value="InterPro"/>
</dbReference>
<evidence type="ECO:0000256" key="1">
    <source>
        <dbReference type="ARBA" id="ARBA00023015"/>
    </source>
</evidence>
<dbReference type="GeneID" id="68844743"/>
<dbReference type="EMBL" id="AAUW01000001">
    <property type="protein sequence ID" value="EAV46206.1"/>
    <property type="molecule type" value="Genomic_DNA"/>
</dbReference>
<dbReference type="GO" id="GO:0003700">
    <property type="term" value="F:DNA-binding transcription factor activity"/>
    <property type="evidence" value="ECO:0007669"/>
    <property type="project" value="InterPro"/>
</dbReference>
<evidence type="ECO:0000259" key="5">
    <source>
        <dbReference type="PROSITE" id="PS01124"/>
    </source>
</evidence>
<evidence type="ECO:0000256" key="3">
    <source>
        <dbReference type="ARBA" id="ARBA00023159"/>
    </source>
</evidence>
<evidence type="ECO:0000256" key="2">
    <source>
        <dbReference type="ARBA" id="ARBA00023125"/>
    </source>
</evidence>
<dbReference type="AlphaFoldDB" id="A0NMB1"/>
<dbReference type="eggNOG" id="COG2207">
    <property type="taxonomic scope" value="Bacteria"/>
</dbReference>
<feature type="domain" description="HTH araC/xylS-type" evidence="5">
    <location>
        <begin position="199"/>
        <end position="296"/>
    </location>
</feature>
<dbReference type="InterPro" id="IPR018062">
    <property type="entry name" value="HTH_AraC-typ_CS"/>
</dbReference>
<dbReference type="PANTHER" id="PTHR46796">
    <property type="entry name" value="HTH-TYPE TRANSCRIPTIONAL ACTIVATOR RHAS-RELATED"/>
    <property type="match status" value="1"/>
</dbReference>
<evidence type="ECO:0000256" key="4">
    <source>
        <dbReference type="ARBA" id="ARBA00023163"/>
    </source>
</evidence>
<dbReference type="Pfam" id="PF02311">
    <property type="entry name" value="AraC_binding"/>
    <property type="match status" value="1"/>
</dbReference>
<protein>
    <submittedName>
        <fullName evidence="6">Transcriptional regulator, AraC family protein</fullName>
    </submittedName>
</protein>
<keyword evidence="4" id="KW-0804">Transcription</keyword>
<dbReference type="PROSITE" id="PS01124">
    <property type="entry name" value="HTH_ARAC_FAMILY_2"/>
    <property type="match status" value="1"/>
</dbReference>
<dbReference type="SUPFAM" id="SSF51215">
    <property type="entry name" value="Regulatory protein AraC"/>
    <property type="match status" value="1"/>
</dbReference>
<dbReference type="OrthoDB" id="9814125at2"/>
<dbReference type="Pfam" id="PF12833">
    <property type="entry name" value="HTH_18"/>
    <property type="match status" value="1"/>
</dbReference>
<evidence type="ECO:0000313" key="7">
    <source>
        <dbReference type="Proteomes" id="UP000004848"/>
    </source>
</evidence>
<keyword evidence="3" id="KW-0010">Activator</keyword>
<comment type="caution">
    <text evidence="6">The sequence shown here is derived from an EMBL/GenBank/DDBJ whole genome shotgun (WGS) entry which is preliminary data.</text>
</comment>
<dbReference type="SUPFAM" id="SSF46689">
    <property type="entry name" value="Homeodomain-like"/>
    <property type="match status" value="2"/>
</dbReference>
<dbReference type="InterPro" id="IPR050204">
    <property type="entry name" value="AraC_XylS_family_regulators"/>
</dbReference>
<dbReference type="SMART" id="SM00342">
    <property type="entry name" value="HTH_ARAC"/>
    <property type="match status" value="1"/>
</dbReference>
<evidence type="ECO:0000313" key="6">
    <source>
        <dbReference type="EMBL" id="EAV46206.1"/>
    </source>
</evidence>
<organism evidence="6 7">
    <name type="scientific">Roseibium aggregatum (strain ATCC 25650 / DSM 13394 / JCM 20685 / NBRC 16684 / NCIMB 2208 / IAM 12614 / B1)</name>
    <name type="common">Stappia aggregata</name>
    <dbReference type="NCBI Taxonomy" id="384765"/>
    <lineage>
        <taxon>Bacteria</taxon>
        <taxon>Pseudomonadati</taxon>
        <taxon>Pseudomonadota</taxon>
        <taxon>Alphaproteobacteria</taxon>
        <taxon>Hyphomicrobiales</taxon>
        <taxon>Stappiaceae</taxon>
        <taxon>Roseibium</taxon>
    </lineage>
</organism>
<keyword evidence="1" id="KW-0805">Transcription regulation</keyword>
<dbReference type="InterPro" id="IPR037923">
    <property type="entry name" value="HTH-like"/>
</dbReference>
<dbReference type="InterPro" id="IPR018060">
    <property type="entry name" value="HTH_AraC"/>
</dbReference>
<dbReference type="RefSeq" id="WP_006931501.1">
    <property type="nucleotide sequence ID" value="NZ_AAUW01000001.1"/>
</dbReference>
<name>A0NMB1_ROSAI</name>
<reference evidence="6 7" key="1">
    <citation type="submission" date="2006-05" db="EMBL/GenBank/DDBJ databases">
        <authorList>
            <person name="King G."/>
            <person name="Ferriera S."/>
            <person name="Johnson J."/>
            <person name="Kravitz S."/>
            <person name="Beeson K."/>
            <person name="Sutton G."/>
            <person name="Rogers Y.-H."/>
            <person name="Friedman R."/>
            <person name="Frazier M."/>
            <person name="Venter J.C."/>
        </authorList>
    </citation>
    <scope>NUCLEOTIDE SEQUENCE [LARGE SCALE GENOMIC DNA]</scope>
    <source>
        <strain evidence="7">ATCC 25650 / DSM 13394 / JCM 20685 / NBRC 16684 / NCIMB 2208 / IAM 12614 / B1</strain>
    </source>
</reference>
<dbReference type="InterPro" id="IPR003313">
    <property type="entry name" value="AraC-bd"/>
</dbReference>
<keyword evidence="2" id="KW-0238">DNA-binding</keyword>
<gene>
    <name evidence="6" type="ORF">SIAM614_10268</name>
</gene>
<accession>A0NMB1</accession>
<proteinExistence type="predicted"/>
<dbReference type="Gene3D" id="1.10.10.60">
    <property type="entry name" value="Homeodomain-like"/>
    <property type="match status" value="1"/>
</dbReference>
<sequence length="302" mass="33580">MTFNSTRGFHPEREEQDLAELKPGGLERLCAGEADRIHVAPPEQGIERIEARFHGNGFAPHRHDTYAIGLTIIGVQTFSYRGEKRASLPGQVIVIHPDELHDGGAGTERGLRYRMIYIPPELISETLAVSGNPRLPFISSPVLSDAGFRKDLADALSDIDCEMGDFRRDCLVTDLAACLARHADARKAGAASLNWPSLKACADYLREGCAEQISMEELEDLAQMDRFSLSRQFRDVFGTSPHRYLVMRRLERAKTELHQGASLADAAFASGFSDQSHLTRHFKRTFGMTPGHWRRLCAASMA</sequence>
<dbReference type="PANTHER" id="PTHR46796:SF2">
    <property type="entry name" value="TRANSCRIPTIONAL REGULATORY PROTEIN"/>
    <property type="match status" value="1"/>
</dbReference>